<proteinExistence type="predicted"/>
<keyword evidence="4" id="KW-1185">Reference proteome</keyword>
<organism evidence="3 4">
    <name type="scientific">Tenacibaculum pelagium</name>
    <dbReference type="NCBI Taxonomy" id="2759527"/>
    <lineage>
        <taxon>Bacteria</taxon>
        <taxon>Pseudomonadati</taxon>
        <taxon>Bacteroidota</taxon>
        <taxon>Flavobacteriia</taxon>
        <taxon>Flavobacteriales</taxon>
        <taxon>Flavobacteriaceae</taxon>
        <taxon>Tenacibaculum</taxon>
    </lineage>
</organism>
<evidence type="ECO:0000256" key="1">
    <source>
        <dbReference type="SAM" id="SignalP"/>
    </source>
</evidence>
<feature type="chain" id="PRO_5032998053" evidence="1">
    <location>
        <begin position="27"/>
        <end position="157"/>
    </location>
</feature>
<feature type="signal peptide" evidence="1">
    <location>
        <begin position="1"/>
        <end position="26"/>
    </location>
</feature>
<dbReference type="Pfam" id="PF03544">
    <property type="entry name" value="TonB_C"/>
    <property type="match status" value="1"/>
</dbReference>
<dbReference type="Proteomes" id="UP000563906">
    <property type="component" value="Unassembled WGS sequence"/>
</dbReference>
<dbReference type="SUPFAM" id="SSF74653">
    <property type="entry name" value="TolA/TonB C-terminal domain"/>
    <property type="match status" value="1"/>
</dbReference>
<keyword evidence="1" id="KW-0732">Signal</keyword>
<evidence type="ECO:0000259" key="2">
    <source>
        <dbReference type="Pfam" id="PF03544"/>
    </source>
</evidence>
<dbReference type="Gene3D" id="3.30.1150.10">
    <property type="match status" value="1"/>
</dbReference>
<sequence>MKNIIRRVFILSLLFLTFSISSQNSKEVEIVDETVPFKFLEEVPVFPGCIGSKAEKKACLNKSMQLHIVKYFNIELAENLDLDPGKKRIYIQFKIDKKGLIEDVNVTAPHAKLKEESIRVIKLLPAMIPGKQKGVPVRVAYTLPITFKVKGKKRKNR</sequence>
<comment type="caution">
    <text evidence="3">The sequence shown here is derived from an EMBL/GenBank/DDBJ whole genome shotgun (WGS) entry which is preliminary data.</text>
</comment>
<dbReference type="RefSeq" id="WP_182124412.1">
    <property type="nucleotide sequence ID" value="NZ_JACGLS010000002.1"/>
</dbReference>
<feature type="domain" description="TonB C-terminal" evidence="2">
    <location>
        <begin position="90"/>
        <end position="148"/>
    </location>
</feature>
<dbReference type="GO" id="GO:0055085">
    <property type="term" value="P:transmembrane transport"/>
    <property type="evidence" value="ECO:0007669"/>
    <property type="project" value="InterPro"/>
</dbReference>
<dbReference type="InterPro" id="IPR037682">
    <property type="entry name" value="TonB_C"/>
</dbReference>
<dbReference type="AlphaFoldDB" id="A0A839ANG0"/>
<protein>
    <submittedName>
        <fullName evidence="3">Energy transducer TonB</fullName>
    </submittedName>
</protein>
<accession>A0A839ANG0</accession>
<evidence type="ECO:0000313" key="3">
    <source>
        <dbReference type="EMBL" id="MBA6155900.1"/>
    </source>
</evidence>
<evidence type="ECO:0000313" key="4">
    <source>
        <dbReference type="Proteomes" id="UP000563906"/>
    </source>
</evidence>
<gene>
    <name evidence="3" type="ORF">H3Z83_05115</name>
</gene>
<reference evidence="3 4" key="1">
    <citation type="submission" date="2020-07" db="EMBL/GenBank/DDBJ databases">
        <title>Bacterium isolated from marine sediment.</title>
        <authorList>
            <person name="Shang D."/>
            <person name="Du Z.-J."/>
        </authorList>
    </citation>
    <scope>NUCLEOTIDE SEQUENCE [LARGE SCALE GENOMIC DNA]</scope>
    <source>
        <strain evidence="3 4">S7007</strain>
    </source>
</reference>
<dbReference type="EMBL" id="JACGLS010000002">
    <property type="protein sequence ID" value="MBA6155900.1"/>
    <property type="molecule type" value="Genomic_DNA"/>
</dbReference>
<name>A0A839ANG0_9FLAO</name>